<protein>
    <submittedName>
        <fullName evidence="1">Uncharacterized protein</fullName>
    </submittedName>
</protein>
<dbReference type="Proteomes" id="UP001630127">
    <property type="component" value="Unassembled WGS sequence"/>
</dbReference>
<accession>A0ABD3B3J0</accession>
<comment type="caution">
    <text evidence="1">The sequence shown here is derived from an EMBL/GenBank/DDBJ whole genome shotgun (WGS) entry which is preliminary data.</text>
</comment>
<gene>
    <name evidence="1" type="ORF">ACH5RR_001068</name>
</gene>
<keyword evidence="2" id="KW-1185">Reference proteome</keyword>
<evidence type="ECO:0000313" key="1">
    <source>
        <dbReference type="EMBL" id="KAL3537702.1"/>
    </source>
</evidence>
<proteinExistence type="predicted"/>
<reference evidence="1 2" key="1">
    <citation type="submission" date="2024-11" db="EMBL/GenBank/DDBJ databases">
        <title>A near-complete genome assembly of Cinchona calisaya.</title>
        <authorList>
            <person name="Lian D.C."/>
            <person name="Zhao X.W."/>
            <person name="Wei L."/>
        </authorList>
    </citation>
    <scope>NUCLEOTIDE SEQUENCE [LARGE SCALE GENOMIC DNA]</scope>
    <source>
        <tissue evidence="1">Nenye</tissue>
    </source>
</reference>
<name>A0ABD3B3J0_9GENT</name>
<evidence type="ECO:0000313" key="2">
    <source>
        <dbReference type="Proteomes" id="UP001630127"/>
    </source>
</evidence>
<sequence>MHQRLSFARKRKLRLHGLSYRQSTCVLSSIWMIRTVWVKISMDLELCKDGDGVLEGKNWREFLDFWKRSREVEDEDRYWDQEYLMKKMGGDILDTETNATLLKHLAIISRRSAGWCLAAGHQEMEP</sequence>
<dbReference type="AlphaFoldDB" id="A0ABD3B3J0"/>
<dbReference type="EMBL" id="JBJUIK010000001">
    <property type="protein sequence ID" value="KAL3537702.1"/>
    <property type="molecule type" value="Genomic_DNA"/>
</dbReference>
<organism evidence="1 2">
    <name type="scientific">Cinchona calisaya</name>
    <dbReference type="NCBI Taxonomy" id="153742"/>
    <lineage>
        <taxon>Eukaryota</taxon>
        <taxon>Viridiplantae</taxon>
        <taxon>Streptophyta</taxon>
        <taxon>Embryophyta</taxon>
        <taxon>Tracheophyta</taxon>
        <taxon>Spermatophyta</taxon>
        <taxon>Magnoliopsida</taxon>
        <taxon>eudicotyledons</taxon>
        <taxon>Gunneridae</taxon>
        <taxon>Pentapetalae</taxon>
        <taxon>asterids</taxon>
        <taxon>lamiids</taxon>
        <taxon>Gentianales</taxon>
        <taxon>Rubiaceae</taxon>
        <taxon>Cinchonoideae</taxon>
        <taxon>Cinchoneae</taxon>
        <taxon>Cinchona</taxon>
    </lineage>
</organism>